<dbReference type="EMBL" id="CP036263">
    <property type="protein sequence ID" value="QDS98590.1"/>
    <property type="molecule type" value="Genomic_DNA"/>
</dbReference>
<dbReference type="Proteomes" id="UP000319852">
    <property type="component" value="Chromosome"/>
</dbReference>
<feature type="coiled-coil region" evidence="1">
    <location>
        <begin position="338"/>
        <end position="385"/>
    </location>
</feature>
<evidence type="ECO:0000256" key="1">
    <source>
        <dbReference type="SAM" id="Coils"/>
    </source>
</evidence>
<dbReference type="OrthoDB" id="273477at2"/>
<evidence type="ECO:0000313" key="3">
    <source>
        <dbReference type="EMBL" id="QDS98590.1"/>
    </source>
</evidence>
<dbReference type="RefSeq" id="WP_145059791.1">
    <property type="nucleotide sequence ID" value="NZ_CP036263.1"/>
</dbReference>
<dbReference type="AlphaFoldDB" id="A0A517MUP2"/>
<gene>
    <name evidence="3" type="ORF">HG15A2_18710</name>
</gene>
<protein>
    <submittedName>
        <fullName evidence="3">Uncharacterized protein</fullName>
    </submittedName>
</protein>
<proteinExistence type="predicted"/>
<keyword evidence="1" id="KW-0175">Coiled coil</keyword>
<keyword evidence="4" id="KW-1185">Reference proteome</keyword>
<evidence type="ECO:0000256" key="2">
    <source>
        <dbReference type="SAM" id="MobiDB-lite"/>
    </source>
</evidence>
<feature type="region of interest" description="Disordered" evidence="2">
    <location>
        <begin position="427"/>
        <end position="447"/>
    </location>
</feature>
<reference evidence="3 4" key="1">
    <citation type="submission" date="2019-02" db="EMBL/GenBank/DDBJ databases">
        <title>Deep-cultivation of Planctomycetes and their phenomic and genomic characterization uncovers novel biology.</title>
        <authorList>
            <person name="Wiegand S."/>
            <person name="Jogler M."/>
            <person name="Boedeker C."/>
            <person name="Pinto D."/>
            <person name="Vollmers J."/>
            <person name="Rivas-Marin E."/>
            <person name="Kohn T."/>
            <person name="Peeters S.H."/>
            <person name="Heuer A."/>
            <person name="Rast P."/>
            <person name="Oberbeckmann S."/>
            <person name="Bunk B."/>
            <person name="Jeske O."/>
            <person name="Meyerdierks A."/>
            <person name="Storesund J.E."/>
            <person name="Kallscheuer N."/>
            <person name="Luecker S."/>
            <person name="Lage O.M."/>
            <person name="Pohl T."/>
            <person name="Merkel B.J."/>
            <person name="Hornburger P."/>
            <person name="Mueller R.-W."/>
            <person name="Bruemmer F."/>
            <person name="Labrenz M."/>
            <person name="Spormann A.M."/>
            <person name="Op den Camp H."/>
            <person name="Overmann J."/>
            <person name="Amann R."/>
            <person name="Jetten M.S.M."/>
            <person name="Mascher T."/>
            <person name="Medema M.H."/>
            <person name="Devos D.P."/>
            <person name="Kaster A.-K."/>
            <person name="Ovreas L."/>
            <person name="Rohde M."/>
            <person name="Galperin M.Y."/>
            <person name="Jogler C."/>
        </authorList>
    </citation>
    <scope>NUCLEOTIDE SEQUENCE [LARGE SCALE GENOMIC DNA]</scope>
    <source>
        <strain evidence="3 4">HG15A2</strain>
    </source>
</reference>
<accession>A0A517MUP2</accession>
<dbReference type="KEGG" id="amob:HG15A2_18710"/>
<name>A0A517MUP2_9BACT</name>
<sequence length="474" mass="51393">MSKSLAIHLSDDQATVAVVETSGDLPKVDAASTVHFSASDLETRGNELSAAIENCGGHRLRAVVMFSRADLHWQNYQFPPAPVEDLPDLVSLQAMRDHPLAGAEKGFDFLPLEGDADNPHRVLGISVDQKTLDKTLELCEEANVRIAHLTARPLGWASLLSTDDRGAAVHAAVENDSATMWATQDGQITRLRALPLPSATAAESRAKLLAGELQRTAMTLQPKGESPATITAWFDFSTPEARSVAEFLPENIQRGDIASRLDISDTELNLQEIAPLAGLATQRARGQQPPLDLLNPRRPVAPPSKGRTWALAGVAAAALAAMVGYQAYQNVNAPLRAAETAEAEQAVYQATLEELASDQQQHAKVSEWNENTVNLLDELDALSQQLRPVPLDSEAYPKDKDVLTGELSLLGDEWTLTAAVPNDSAVQPLEDRLRKEGRRVTRQSLTKDDSINKAYPLKVVEKIQLANDSTESQP</sequence>
<organism evidence="3 4">
    <name type="scientific">Adhaeretor mobilis</name>
    <dbReference type="NCBI Taxonomy" id="1930276"/>
    <lineage>
        <taxon>Bacteria</taxon>
        <taxon>Pseudomonadati</taxon>
        <taxon>Planctomycetota</taxon>
        <taxon>Planctomycetia</taxon>
        <taxon>Pirellulales</taxon>
        <taxon>Lacipirellulaceae</taxon>
        <taxon>Adhaeretor</taxon>
    </lineage>
</organism>
<evidence type="ECO:0000313" key="4">
    <source>
        <dbReference type="Proteomes" id="UP000319852"/>
    </source>
</evidence>